<dbReference type="SMART" id="SM00382">
    <property type="entry name" value="AAA"/>
    <property type="match status" value="2"/>
</dbReference>
<dbReference type="InterPro" id="IPR051309">
    <property type="entry name" value="ABCF_ATPase"/>
</dbReference>
<dbReference type="PANTHER" id="PTHR42855">
    <property type="entry name" value="ABC TRANSPORTER ATP-BINDING SUBUNIT"/>
    <property type="match status" value="1"/>
</dbReference>
<sequence length="643" mass="72258">MILSCHQVSKSFGDAVIIQNGSFHIEDREKAAIVGINGAGKSTLLKIITGELPPDSGTVVLGKDKTLGYLAQHQDCSSDQTVYDTLLEVKKEVLALEERLRELEISMKLTEGEELSRLMDSYARTSHEFELRNGYAYKSEITGVLKGLGFTEEDFAKQVRALSGGQKTRVFLGRLLLSKPDIILLDEPTNHLDMESIAWLETYLLNYPGSVLIVAHDRYFLDRVVTKIIEIDQGQVSVFSGNYSSYAEKRSMLRDAKMKEYLNQQAEIKHQEAVIQKLRSFNREKSIRRAESREKLLSKIERVDKPTEASSAMHIRLEPRIMSGNDVLTVRELSKSFGDNCLFSNVSFEIKRGERVAVIGSNGTGKTTLLKIINGLLPADSGDIRLGSRVRIGYYDQEQQVLHMEKTLFDELQDAYPDMDNTQVRSVLAAFLFTGDDVFKLVGDLSGGERGRVSLAKLMLSESNLLILDEPTNHLDIVSKEILENALNGYTGTVLYVSHDRYFINKTATRILDLTSQTFVNYIGNYDYYLEKRDQLTAAYTASAEASSDGSPSGSASAEGADTKADWKAQKEAQARERKRLNDLARTEEEITLLENRNDEIDVLSARPDICTNMSELLKLTEEKNQNDSRLSELYELWESLAE</sequence>
<dbReference type="SUPFAM" id="SSF52540">
    <property type="entry name" value="P-loop containing nucleoside triphosphate hydrolases"/>
    <property type="match status" value="2"/>
</dbReference>
<feature type="domain" description="ABC transporter" evidence="6">
    <location>
        <begin position="3"/>
        <end position="258"/>
    </location>
</feature>
<dbReference type="RefSeq" id="WP_249302656.1">
    <property type="nucleotide sequence ID" value="NZ_CP060634.1"/>
</dbReference>
<feature type="coiled-coil region" evidence="4">
    <location>
        <begin position="86"/>
        <end position="113"/>
    </location>
</feature>
<evidence type="ECO:0000256" key="2">
    <source>
        <dbReference type="ARBA" id="ARBA00022741"/>
    </source>
</evidence>
<gene>
    <name evidence="7" type="primary">abc-f</name>
    <name evidence="7" type="ORF">H9Q78_14190</name>
</gene>
<dbReference type="Pfam" id="PF00005">
    <property type="entry name" value="ABC_tran"/>
    <property type="match status" value="2"/>
</dbReference>
<feature type="region of interest" description="Disordered" evidence="5">
    <location>
        <begin position="544"/>
        <end position="572"/>
    </location>
</feature>
<evidence type="ECO:0000256" key="3">
    <source>
        <dbReference type="ARBA" id="ARBA00022840"/>
    </source>
</evidence>
<dbReference type="InterPro" id="IPR003439">
    <property type="entry name" value="ABC_transporter-like_ATP-bd"/>
</dbReference>
<dbReference type="GO" id="GO:0003676">
    <property type="term" value="F:nucleic acid binding"/>
    <property type="evidence" value="ECO:0007669"/>
    <property type="project" value="UniProtKB-ARBA"/>
</dbReference>
<dbReference type="Proteomes" id="UP000515823">
    <property type="component" value="Chromosome"/>
</dbReference>
<dbReference type="InterPro" id="IPR027417">
    <property type="entry name" value="P-loop_NTPase"/>
</dbReference>
<dbReference type="InterPro" id="IPR032781">
    <property type="entry name" value="ABC_tran_Xtn"/>
</dbReference>
<feature type="compositionally biased region" description="Low complexity" evidence="5">
    <location>
        <begin position="544"/>
        <end position="560"/>
    </location>
</feature>
<keyword evidence="1" id="KW-0677">Repeat</keyword>
<dbReference type="AlphaFoldDB" id="A0A7G9G423"/>
<accession>A0A7G9G423</accession>
<dbReference type="InterPro" id="IPR017871">
    <property type="entry name" value="ABC_transporter-like_CS"/>
</dbReference>
<keyword evidence="2" id="KW-0547">Nucleotide-binding</keyword>
<evidence type="ECO:0000259" key="6">
    <source>
        <dbReference type="PROSITE" id="PS50893"/>
    </source>
</evidence>
<dbReference type="PROSITE" id="PS50893">
    <property type="entry name" value="ABC_TRANSPORTER_2"/>
    <property type="match status" value="2"/>
</dbReference>
<organism evidence="7 8">
    <name type="scientific">Qiania dongpingensis</name>
    <dbReference type="NCBI Taxonomy" id="2763669"/>
    <lineage>
        <taxon>Bacteria</taxon>
        <taxon>Bacillati</taxon>
        <taxon>Bacillota</taxon>
        <taxon>Clostridia</taxon>
        <taxon>Lachnospirales</taxon>
        <taxon>Lachnospiraceae</taxon>
        <taxon>Qiania</taxon>
    </lineage>
</organism>
<name>A0A7G9G423_9FIRM</name>
<proteinExistence type="predicted"/>
<evidence type="ECO:0000256" key="4">
    <source>
        <dbReference type="SAM" id="Coils"/>
    </source>
</evidence>
<evidence type="ECO:0000256" key="5">
    <source>
        <dbReference type="SAM" id="MobiDB-lite"/>
    </source>
</evidence>
<feature type="domain" description="ABC transporter" evidence="6">
    <location>
        <begin position="328"/>
        <end position="541"/>
    </location>
</feature>
<dbReference type="Gene3D" id="3.40.50.300">
    <property type="entry name" value="P-loop containing nucleotide triphosphate hydrolases"/>
    <property type="match status" value="2"/>
</dbReference>
<keyword evidence="3" id="KW-0067">ATP-binding</keyword>
<dbReference type="PROSITE" id="PS00211">
    <property type="entry name" value="ABC_TRANSPORTER_1"/>
    <property type="match status" value="1"/>
</dbReference>
<dbReference type="CDD" id="cd03221">
    <property type="entry name" value="ABCF_EF-3"/>
    <property type="match status" value="2"/>
</dbReference>
<dbReference type="InterPro" id="IPR003593">
    <property type="entry name" value="AAA+_ATPase"/>
</dbReference>
<feature type="compositionally biased region" description="Basic and acidic residues" evidence="5">
    <location>
        <begin position="561"/>
        <end position="572"/>
    </location>
</feature>
<dbReference type="PANTHER" id="PTHR42855:SF2">
    <property type="entry name" value="DRUG RESISTANCE ABC TRANSPORTER,ATP-BINDING PROTEIN"/>
    <property type="match status" value="1"/>
</dbReference>
<dbReference type="GO" id="GO:0016887">
    <property type="term" value="F:ATP hydrolysis activity"/>
    <property type="evidence" value="ECO:0007669"/>
    <property type="project" value="InterPro"/>
</dbReference>
<protein>
    <submittedName>
        <fullName evidence="7">ABC-F type ribosomal protection protein</fullName>
    </submittedName>
</protein>
<keyword evidence="8" id="KW-1185">Reference proteome</keyword>
<dbReference type="KEGG" id="qdo:H9Q78_14190"/>
<dbReference type="FunFam" id="3.40.50.300:FF:000309">
    <property type="entry name" value="ABC transporter ATP-binding protein"/>
    <property type="match status" value="1"/>
</dbReference>
<evidence type="ECO:0000313" key="7">
    <source>
        <dbReference type="EMBL" id="QNM05555.1"/>
    </source>
</evidence>
<dbReference type="GO" id="GO:0005524">
    <property type="term" value="F:ATP binding"/>
    <property type="evidence" value="ECO:0007669"/>
    <property type="project" value="UniProtKB-KW"/>
</dbReference>
<dbReference type="NCBIfam" id="NF000355">
    <property type="entry name" value="ribo_prot_ABC_F"/>
    <property type="match status" value="1"/>
</dbReference>
<dbReference type="EMBL" id="CP060634">
    <property type="protein sequence ID" value="QNM05555.1"/>
    <property type="molecule type" value="Genomic_DNA"/>
</dbReference>
<keyword evidence="4" id="KW-0175">Coiled coil</keyword>
<dbReference type="FunFam" id="3.40.50.300:FF:000011">
    <property type="entry name" value="Putative ABC transporter ATP-binding component"/>
    <property type="match status" value="1"/>
</dbReference>
<reference evidence="7 8" key="1">
    <citation type="submission" date="2020-08" db="EMBL/GenBank/DDBJ databases">
        <authorList>
            <person name="Liu C."/>
            <person name="Sun Q."/>
        </authorList>
    </citation>
    <scope>NUCLEOTIDE SEQUENCE [LARGE SCALE GENOMIC DNA]</scope>
    <source>
        <strain evidence="7 8">NSJ-38</strain>
    </source>
</reference>
<evidence type="ECO:0000256" key="1">
    <source>
        <dbReference type="ARBA" id="ARBA00022737"/>
    </source>
</evidence>
<dbReference type="Pfam" id="PF12848">
    <property type="entry name" value="ABC_tran_Xtn"/>
    <property type="match status" value="1"/>
</dbReference>
<evidence type="ECO:0000313" key="8">
    <source>
        <dbReference type="Proteomes" id="UP000515823"/>
    </source>
</evidence>